<comment type="catalytic activity">
    <reaction evidence="1 9">
        <text>Thiol-dependent hydrolysis of ester, thioester, amide, peptide and isopeptide bonds formed by the C-terminal Gly of ubiquitin (a 76-residue protein attached to proteins as an intracellular targeting signal).</text>
        <dbReference type="EC" id="3.4.19.12"/>
    </reaction>
</comment>
<dbReference type="KEGG" id="tup:102482861"/>
<keyword evidence="7 9" id="KW-0378">Hydrolase</keyword>
<dbReference type="InterPro" id="IPR050164">
    <property type="entry name" value="Peptidase_C19"/>
</dbReference>
<feature type="compositionally biased region" description="Basic and acidic residues" evidence="10">
    <location>
        <begin position="592"/>
        <end position="608"/>
    </location>
</feature>
<keyword evidence="5 9" id="KW-0645">Protease</keyword>
<evidence type="ECO:0000256" key="8">
    <source>
        <dbReference type="ARBA" id="ARBA00022807"/>
    </source>
</evidence>
<dbReference type="EC" id="3.4.19.12" evidence="9"/>
<keyword evidence="8 9" id="KW-0788">Thiol protease</keyword>
<accession>L8Y4Z9</accession>
<dbReference type="FunFam" id="3.90.70.10:FF:000124">
    <property type="entry name" value="ubiquitin carboxyl-terminal hydrolase 26"/>
    <property type="match status" value="1"/>
</dbReference>
<sequence>MAAIILHGFVQVWTKNGGMSKSEEACIEIIEEKEKSKLSLSFSAGKCNTFQLNNNIESIVLRSYEEKRHQLYLTFRNKEFLFIERLSFTDAKDLKMFLDRIHQNKLQSPGSPEKDEGVFTSTTTQEEINKTSFHDVLNKSNSTSFETAKGNGIPVLQKTPLLTPKSTTLTCKGLLENQYWKTKRMLSSDSEITKNFPEESSISIKKPKMNNLSYIGHNQKIPLNLKELKEIKKLEFMSLLMAGSNGNPYFLKRLTEKILLAFLLEAKYGEYYPEWDEFDMFFYFVPDKLWQGFPNLGNTCYMNAVLQSLFSIPSFADDLLNQGFPWGKIRLDALSMCLAQLFLLKDFYNIKIKEKLLVNIKKSISAVSDIFCGDVQNDAHEFLGLCLDQIKENMGRLNTIWKTQSELEKENSPQQVFAGNAATDVCICPVVTNFELELLRSIICRACGQVVLKTEMSNYLSINLPQGMKEFPLSIQSTFDLFFGAEELEYKCEKCKHRSSVAVHKFSRLPRVLIVHLKRYSFNEFWSLRKDDQAVIISKYLKLSSHCNGNTKPPFPLSKKARSRDFQICKIFQNLNSETNSSSIPSTKLTSKSKDSSALHIGTDKEPVSQHSQRFFKGVSREQQKGQGKDSRLNIIKPELLCSGDGRFIRKELFVGPILRLEDTYLSAIREAYSKPTSSPDARFTKVHVREMAENPKLKTYNKTNLFLGLDFESVTKTIKGFYKDKPRIQKEFQNVAEETRQYEGMRIYKEALQQALLQSFPKPVAQGHTKNIRKLTKFHFHEADISILDSRRNPGTKHSLGKKTESVAKEQKRDADKGDPTYRLIGVVSHLGNTPNSGHYVSDAYDFERQLWFSYNDLQVSNIQEAGMQQARLCTGYIFFYMHNEIFEELSRRDENSQLHSTEAGKKPQKE</sequence>
<dbReference type="GO" id="GO:0005634">
    <property type="term" value="C:nucleus"/>
    <property type="evidence" value="ECO:0007669"/>
    <property type="project" value="TreeGrafter"/>
</dbReference>
<dbReference type="InterPro" id="IPR032069">
    <property type="entry name" value="USP37-like_PH"/>
</dbReference>
<comment type="similarity">
    <text evidence="3 9">Belongs to the peptidase C19 family.</text>
</comment>
<evidence type="ECO:0000313" key="13">
    <source>
        <dbReference type="Proteomes" id="UP000011518"/>
    </source>
</evidence>
<dbReference type="FunFam" id="2.30.29.180:FF:000001">
    <property type="entry name" value="Ubiquitin carboxyl-terminal hydrolase 37"/>
    <property type="match status" value="1"/>
</dbReference>
<dbReference type="FunCoup" id="L8Y4Z9">
    <property type="interactions" value="21"/>
</dbReference>
<dbReference type="SUPFAM" id="SSF54001">
    <property type="entry name" value="Cysteine proteinases"/>
    <property type="match status" value="1"/>
</dbReference>
<dbReference type="EMBL" id="KB370352">
    <property type="protein sequence ID" value="ELV09456.1"/>
    <property type="molecule type" value="Genomic_DNA"/>
</dbReference>
<dbReference type="GO" id="GO:0004843">
    <property type="term" value="F:cysteine-type deubiquitinase activity"/>
    <property type="evidence" value="ECO:0007669"/>
    <property type="project" value="UniProtKB-UniRule"/>
</dbReference>
<dbReference type="Proteomes" id="UP000011518">
    <property type="component" value="Unassembled WGS sequence"/>
</dbReference>
<evidence type="ECO:0000256" key="4">
    <source>
        <dbReference type="ARBA" id="ARBA00022490"/>
    </source>
</evidence>
<dbReference type="GO" id="GO:0005829">
    <property type="term" value="C:cytosol"/>
    <property type="evidence" value="ECO:0007669"/>
    <property type="project" value="TreeGrafter"/>
</dbReference>
<protein>
    <recommendedName>
        <fullName evidence="9">Ubiquitin carboxyl-terminal hydrolase</fullName>
        <ecNumber evidence="9">3.4.19.12</ecNumber>
    </recommendedName>
</protein>
<dbReference type="GO" id="GO:0000082">
    <property type="term" value="P:G1/S transition of mitotic cell cycle"/>
    <property type="evidence" value="ECO:0007669"/>
    <property type="project" value="TreeGrafter"/>
</dbReference>
<evidence type="ECO:0000256" key="2">
    <source>
        <dbReference type="ARBA" id="ARBA00004496"/>
    </source>
</evidence>
<keyword evidence="6 9" id="KW-0833">Ubl conjugation pathway</keyword>
<feature type="region of interest" description="Disordered" evidence="10">
    <location>
        <begin position="105"/>
        <end position="124"/>
    </location>
</feature>
<dbReference type="InterPro" id="IPR028889">
    <property type="entry name" value="USP"/>
</dbReference>
<dbReference type="InterPro" id="IPR038765">
    <property type="entry name" value="Papain-like_cys_pep_sf"/>
</dbReference>
<dbReference type="Gene3D" id="3.90.70.10">
    <property type="entry name" value="Cysteine proteinases"/>
    <property type="match status" value="2"/>
</dbReference>
<evidence type="ECO:0000256" key="3">
    <source>
        <dbReference type="ARBA" id="ARBA00009085"/>
    </source>
</evidence>
<dbReference type="Pfam" id="PF00443">
    <property type="entry name" value="UCH"/>
    <property type="match status" value="1"/>
</dbReference>
<reference evidence="13" key="2">
    <citation type="journal article" date="2013" name="Nat. Commun.">
        <title>Genome of the Chinese tree shrew.</title>
        <authorList>
            <person name="Fan Y."/>
            <person name="Huang Z.Y."/>
            <person name="Cao C.C."/>
            <person name="Chen C.S."/>
            <person name="Chen Y.X."/>
            <person name="Fan D.D."/>
            <person name="He J."/>
            <person name="Hou H.L."/>
            <person name="Hu L."/>
            <person name="Hu X.T."/>
            <person name="Jiang X.T."/>
            <person name="Lai R."/>
            <person name="Lang Y.S."/>
            <person name="Liang B."/>
            <person name="Liao S.G."/>
            <person name="Mu D."/>
            <person name="Ma Y.Y."/>
            <person name="Niu Y.Y."/>
            <person name="Sun X.Q."/>
            <person name="Xia J.Q."/>
            <person name="Xiao J."/>
            <person name="Xiong Z.Q."/>
            <person name="Xu L."/>
            <person name="Yang L."/>
            <person name="Zhang Y."/>
            <person name="Zhao W."/>
            <person name="Zhao X.D."/>
            <person name="Zheng Y.T."/>
            <person name="Zhou J.M."/>
            <person name="Zhu Y.B."/>
            <person name="Zhang G.J."/>
            <person name="Wang J."/>
            <person name="Yao Y.G."/>
        </authorList>
    </citation>
    <scope>NUCLEOTIDE SEQUENCE [LARGE SCALE GENOMIC DNA]</scope>
</reference>
<dbReference type="eggNOG" id="KOG1868">
    <property type="taxonomic scope" value="Eukaryota"/>
</dbReference>
<dbReference type="OrthoDB" id="289038at2759"/>
<comment type="subcellular location">
    <subcellularLocation>
        <location evidence="2">Cytoplasm</location>
    </subcellularLocation>
</comment>
<proteinExistence type="inferred from homology"/>
<dbReference type="InterPro" id="IPR001394">
    <property type="entry name" value="Peptidase_C19_UCH"/>
</dbReference>
<keyword evidence="13" id="KW-1185">Reference proteome</keyword>
<evidence type="ECO:0000256" key="7">
    <source>
        <dbReference type="ARBA" id="ARBA00022801"/>
    </source>
</evidence>
<feature type="region of interest" description="Disordered" evidence="10">
    <location>
        <begin position="578"/>
        <end position="630"/>
    </location>
</feature>
<evidence type="ECO:0000259" key="11">
    <source>
        <dbReference type="PROSITE" id="PS50235"/>
    </source>
</evidence>
<keyword evidence="4" id="KW-0963">Cytoplasm</keyword>
<dbReference type="Gene3D" id="2.30.29.180">
    <property type="entry name" value="Ubiquitin carboxyl-terminal hydrolase 26/29/37, pleckstrin homology-like domain"/>
    <property type="match status" value="1"/>
</dbReference>
<comment type="function">
    <text evidence="9">Deubiquitinating enzyme that removes conjugated ubiquitin from specific proteins to regulate different cellular processes.</text>
</comment>
<evidence type="ECO:0000256" key="1">
    <source>
        <dbReference type="ARBA" id="ARBA00000707"/>
    </source>
</evidence>
<dbReference type="PROSITE" id="PS00973">
    <property type="entry name" value="USP_2"/>
    <property type="match status" value="1"/>
</dbReference>
<dbReference type="GO" id="GO:0006508">
    <property type="term" value="P:proteolysis"/>
    <property type="evidence" value="ECO:0007669"/>
    <property type="project" value="UniProtKB-KW"/>
</dbReference>
<dbReference type="InParanoid" id="L8Y4Z9"/>
<evidence type="ECO:0000256" key="9">
    <source>
        <dbReference type="RuleBase" id="RU366025"/>
    </source>
</evidence>
<gene>
    <name evidence="12" type="ORF">TREES_T100013823</name>
</gene>
<dbReference type="AlphaFoldDB" id="L8Y4Z9"/>
<evidence type="ECO:0000313" key="12">
    <source>
        <dbReference type="EMBL" id="ELV09456.1"/>
    </source>
</evidence>
<evidence type="ECO:0000256" key="10">
    <source>
        <dbReference type="SAM" id="MobiDB-lite"/>
    </source>
</evidence>
<dbReference type="Pfam" id="PF16674">
    <property type="entry name" value="UCH_N"/>
    <property type="match status" value="1"/>
</dbReference>
<feature type="domain" description="USP" evidence="11">
    <location>
        <begin position="291"/>
        <end position="885"/>
    </location>
</feature>
<dbReference type="PROSITE" id="PS50235">
    <property type="entry name" value="USP_3"/>
    <property type="match status" value="1"/>
</dbReference>
<evidence type="ECO:0000256" key="5">
    <source>
        <dbReference type="ARBA" id="ARBA00022670"/>
    </source>
</evidence>
<dbReference type="PROSITE" id="PS00972">
    <property type="entry name" value="USP_1"/>
    <property type="match status" value="1"/>
</dbReference>
<evidence type="ECO:0000256" key="6">
    <source>
        <dbReference type="ARBA" id="ARBA00022786"/>
    </source>
</evidence>
<dbReference type="PANTHER" id="PTHR24006">
    <property type="entry name" value="UBIQUITIN CARBOXYL-TERMINAL HYDROLASE"/>
    <property type="match status" value="1"/>
</dbReference>
<dbReference type="InterPro" id="IPR038093">
    <property type="entry name" value="USP37-like_PH_sf"/>
</dbReference>
<organism evidence="12 13">
    <name type="scientific">Tupaia chinensis</name>
    <name type="common">Chinese tree shrew</name>
    <name type="synonym">Tupaia belangeri chinensis</name>
    <dbReference type="NCBI Taxonomy" id="246437"/>
    <lineage>
        <taxon>Eukaryota</taxon>
        <taxon>Metazoa</taxon>
        <taxon>Chordata</taxon>
        <taxon>Craniata</taxon>
        <taxon>Vertebrata</taxon>
        <taxon>Euteleostomi</taxon>
        <taxon>Mammalia</taxon>
        <taxon>Eutheria</taxon>
        <taxon>Euarchontoglires</taxon>
        <taxon>Scandentia</taxon>
        <taxon>Tupaiidae</taxon>
        <taxon>Tupaia</taxon>
    </lineage>
</organism>
<name>L8Y4Z9_TUPCH</name>
<dbReference type="CDD" id="cd02257">
    <property type="entry name" value="Peptidase_C19"/>
    <property type="match status" value="2"/>
</dbReference>
<dbReference type="GO" id="GO:0016579">
    <property type="term" value="P:protein deubiquitination"/>
    <property type="evidence" value="ECO:0007669"/>
    <property type="project" value="InterPro"/>
</dbReference>
<feature type="compositionally biased region" description="Basic and acidic residues" evidence="10">
    <location>
        <begin position="803"/>
        <end position="821"/>
    </location>
</feature>
<dbReference type="STRING" id="246437.L8Y4Z9"/>
<reference evidence="13" key="1">
    <citation type="submission" date="2012-07" db="EMBL/GenBank/DDBJ databases">
        <title>Genome of the Chinese tree shrew, a rising model animal genetically related to primates.</title>
        <authorList>
            <person name="Zhang G."/>
            <person name="Fan Y."/>
            <person name="Yao Y."/>
            <person name="Huang Z."/>
        </authorList>
    </citation>
    <scope>NUCLEOTIDE SEQUENCE [LARGE SCALE GENOMIC DNA]</scope>
</reference>
<dbReference type="PANTHER" id="PTHR24006:SF711">
    <property type="entry name" value="UBIQUITIN CARBOXYL-TERMINAL HYDROLASE 29"/>
    <property type="match status" value="1"/>
</dbReference>
<feature type="region of interest" description="Disordered" evidence="10">
    <location>
        <begin position="791"/>
        <end position="821"/>
    </location>
</feature>
<feature type="compositionally biased region" description="Basic and acidic residues" evidence="10">
    <location>
        <begin position="619"/>
        <end position="630"/>
    </location>
</feature>
<dbReference type="InterPro" id="IPR018200">
    <property type="entry name" value="USP_CS"/>
</dbReference>